<proteinExistence type="predicted"/>
<accession>A0A399EMJ5</accession>
<evidence type="ECO:0000313" key="2">
    <source>
        <dbReference type="EMBL" id="RIH84723.1"/>
    </source>
</evidence>
<dbReference type="InterPro" id="IPR009057">
    <property type="entry name" value="Homeodomain-like_sf"/>
</dbReference>
<protein>
    <submittedName>
        <fullName evidence="2">Integrase core domain protein</fullName>
    </submittedName>
</protein>
<dbReference type="SUPFAM" id="SSF46689">
    <property type="entry name" value="Homeodomain-like"/>
    <property type="match status" value="1"/>
</dbReference>
<dbReference type="GO" id="GO:0015074">
    <property type="term" value="P:DNA integration"/>
    <property type="evidence" value="ECO:0007669"/>
    <property type="project" value="InterPro"/>
</dbReference>
<comment type="caution">
    <text evidence="2">The sequence shown here is derived from an EMBL/GenBank/DDBJ whole genome shotgun (WGS) entry which is preliminary data.</text>
</comment>
<dbReference type="EMBL" id="QXDL01000069">
    <property type="protein sequence ID" value="RIH84723.1"/>
    <property type="molecule type" value="Genomic_DNA"/>
</dbReference>
<feature type="domain" description="Integrase catalytic" evidence="1">
    <location>
        <begin position="130"/>
        <end position="306"/>
    </location>
</feature>
<dbReference type="SUPFAM" id="SSF53098">
    <property type="entry name" value="Ribonuclease H-like"/>
    <property type="match status" value="1"/>
</dbReference>
<organism evidence="2 3">
    <name type="scientific">Calidithermus terrae</name>
    <dbReference type="NCBI Taxonomy" id="1408545"/>
    <lineage>
        <taxon>Bacteria</taxon>
        <taxon>Thermotogati</taxon>
        <taxon>Deinococcota</taxon>
        <taxon>Deinococci</taxon>
        <taxon>Thermales</taxon>
        <taxon>Thermaceae</taxon>
        <taxon>Calidithermus</taxon>
    </lineage>
</organism>
<reference evidence="2 3" key="1">
    <citation type="submission" date="2018-08" db="EMBL/GenBank/DDBJ databases">
        <title>Meiothermus terrae DSM 26712 genome sequencing project.</title>
        <authorList>
            <person name="Da Costa M.S."/>
            <person name="Albuquerque L."/>
            <person name="Raposo P."/>
            <person name="Froufe H.J.C."/>
            <person name="Barroso C.S."/>
            <person name="Egas C."/>
        </authorList>
    </citation>
    <scope>NUCLEOTIDE SEQUENCE [LARGE SCALE GENOMIC DNA]</scope>
    <source>
        <strain evidence="2 3">DSM 26712</strain>
    </source>
</reference>
<dbReference type="AlphaFoldDB" id="A0A399EMJ5"/>
<keyword evidence="3" id="KW-1185">Reference proteome</keyword>
<dbReference type="InterPro" id="IPR036388">
    <property type="entry name" value="WH-like_DNA-bd_sf"/>
</dbReference>
<gene>
    <name evidence="2" type="ORF">Mterra_01903</name>
</gene>
<dbReference type="PROSITE" id="PS50994">
    <property type="entry name" value="INTEGRASE"/>
    <property type="match status" value="1"/>
</dbReference>
<dbReference type="InterPro" id="IPR012337">
    <property type="entry name" value="RNaseH-like_sf"/>
</dbReference>
<dbReference type="Gene3D" id="3.30.420.10">
    <property type="entry name" value="Ribonuclease H-like superfamily/Ribonuclease H"/>
    <property type="match status" value="1"/>
</dbReference>
<sequence length="318" mass="37436">MPTDRVAHRLVMRQRHTFCRAVAGGESFRAVARKYGVSEKTVRKWYRRWVGGRRSFHALMNSRPGPRTTRARADVEALVAELFPRFKGVRLRREMAKRGVHAPISTIYRAIHRLKLAKPRKRKPRLEPRKMELPFGYIQCDTLYLSGLAGPVQYTAIEAHTRLRFIRVYNGMSIFNSLDFLSRCFRFFPFTTLIWSTDGGSEFSSAATPWVFNKSLFTQALEYGGKEHRIFVGKPHLNGRVERSHRADREEFYEILQERFRSEQQGDRWTEEAVRQVPERCRYWNEEREHQALGWRTPKQALEEILGRPVELDYSLCL</sequence>
<dbReference type="Pfam" id="PF13384">
    <property type="entry name" value="HTH_23"/>
    <property type="match status" value="1"/>
</dbReference>
<dbReference type="InterPro" id="IPR001584">
    <property type="entry name" value="Integrase_cat-core"/>
</dbReference>
<evidence type="ECO:0000313" key="3">
    <source>
        <dbReference type="Proteomes" id="UP000265715"/>
    </source>
</evidence>
<dbReference type="Gene3D" id="1.10.10.10">
    <property type="entry name" value="Winged helix-like DNA-binding domain superfamily/Winged helix DNA-binding domain"/>
    <property type="match status" value="1"/>
</dbReference>
<dbReference type="GO" id="GO:0003676">
    <property type="term" value="F:nucleic acid binding"/>
    <property type="evidence" value="ECO:0007669"/>
    <property type="project" value="InterPro"/>
</dbReference>
<evidence type="ECO:0000259" key="1">
    <source>
        <dbReference type="PROSITE" id="PS50994"/>
    </source>
</evidence>
<dbReference type="InterPro" id="IPR036397">
    <property type="entry name" value="RNaseH_sf"/>
</dbReference>
<dbReference type="Pfam" id="PF13683">
    <property type="entry name" value="rve_3"/>
    <property type="match status" value="1"/>
</dbReference>
<dbReference type="Proteomes" id="UP000265715">
    <property type="component" value="Unassembled WGS sequence"/>
</dbReference>
<name>A0A399EMJ5_9DEIN</name>
<dbReference type="PANTHER" id="PTHR35004:SF7">
    <property type="entry name" value="INTEGRASE PROTEIN"/>
    <property type="match status" value="1"/>
</dbReference>
<dbReference type="PANTHER" id="PTHR35004">
    <property type="entry name" value="TRANSPOSASE RV3428C-RELATED"/>
    <property type="match status" value="1"/>
</dbReference>